<dbReference type="RefSeq" id="WP_068451033.1">
    <property type="nucleotide sequence ID" value="NZ_JALKQX010000005.1"/>
</dbReference>
<reference evidence="1 2" key="1">
    <citation type="submission" date="2024-04" db="EMBL/GenBank/DDBJ databases">
        <authorList>
            <person name="Wu Y.S."/>
            <person name="Zhang L."/>
        </authorList>
    </citation>
    <scope>NUCLEOTIDE SEQUENCE [LARGE SCALE GENOMIC DNA]</scope>
    <source>
        <strain evidence="1 2">KG-01</strain>
    </source>
</reference>
<evidence type="ECO:0000313" key="1">
    <source>
        <dbReference type="EMBL" id="MEL5988244.1"/>
    </source>
</evidence>
<dbReference type="EMBL" id="JBCEWA010000005">
    <property type="protein sequence ID" value="MEL5988244.1"/>
    <property type="molecule type" value="Genomic_DNA"/>
</dbReference>
<comment type="caution">
    <text evidence="1">The sequence shown here is derived from an EMBL/GenBank/DDBJ whole genome shotgun (WGS) entry which is preliminary data.</text>
</comment>
<evidence type="ECO:0000313" key="2">
    <source>
        <dbReference type="Proteomes" id="UP001398420"/>
    </source>
</evidence>
<gene>
    <name evidence="1" type="ORF">AAF454_07475</name>
</gene>
<proteinExistence type="predicted"/>
<sequence>MTEESLKSYLIQIQQQDIEWNEIDVNNVVREMFDHIQTTDIELKEKLIEPLLSEMVQYHLTESALEALAKKCVDEEHLYKEIGDTVTRYKMTRAFSMYVIKELVERDVKDVFLSHDTFDLLKREVILYTNLEQDYRFYTEDMGWVNSVRFSLEALYAIVQNTRLDPAEYTQIFQTVMNKIFTAQIIYQYDEEEITVDFIQLLLEKGFSEQKIIDFLERVPAFLEGQKEKMTHMNYWNLYKNCKSLLRSLYIRLDLCENQPLLLAEVKKCLSKISFTF</sequence>
<dbReference type="InterPro" id="IPR021247">
    <property type="entry name" value="DUF2785"/>
</dbReference>
<keyword evidence="2" id="KW-1185">Reference proteome</keyword>
<protein>
    <submittedName>
        <fullName evidence="1">DUF2785 domain-containing protein</fullName>
    </submittedName>
</protein>
<organism evidence="1 2">
    <name type="scientific">Kurthia gibsonii</name>
    <dbReference type="NCBI Taxonomy" id="33946"/>
    <lineage>
        <taxon>Bacteria</taxon>
        <taxon>Bacillati</taxon>
        <taxon>Bacillota</taxon>
        <taxon>Bacilli</taxon>
        <taxon>Bacillales</taxon>
        <taxon>Caryophanaceae</taxon>
        <taxon>Kurthia</taxon>
    </lineage>
</organism>
<name>A0ABU9LLB6_9BACL</name>
<dbReference type="Pfam" id="PF10978">
    <property type="entry name" value="DUF2785"/>
    <property type="match status" value="1"/>
</dbReference>
<dbReference type="Proteomes" id="UP001398420">
    <property type="component" value="Unassembled WGS sequence"/>
</dbReference>
<accession>A0ABU9LLB6</accession>